<dbReference type="EMBL" id="BDGG01000010">
    <property type="protein sequence ID" value="GAV04003.1"/>
    <property type="molecule type" value="Genomic_DNA"/>
</dbReference>
<dbReference type="OrthoDB" id="150687at2759"/>
<organism evidence="10 11">
    <name type="scientific">Ramazzottius varieornatus</name>
    <name type="common">Water bear</name>
    <name type="synonym">Tardigrade</name>
    <dbReference type="NCBI Taxonomy" id="947166"/>
    <lineage>
        <taxon>Eukaryota</taxon>
        <taxon>Metazoa</taxon>
        <taxon>Ecdysozoa</taxon>
        <taxon>Tardigrada</taxon>
        <taxon>Eutardigrada</taxon>
        <taxon>Parachela</taxon>
        <taxon>Hypsibioidea</taxon>
        <taxon>Ramazzottiidae</taxon>
        <taxon>Ramazzottius</taxon>
    </lineage>
</organism>
<dbReference type="AlphaFoldDB" id="A0A1D1VUU9"/>
<evidence type="ECO:0000256" key="3">
    <source>
        <dbReference type="ARBA" id="ARBA00011837"/>
    </source>
</evidence>
<sequence>MLRPQHPHGGAGSVSLHPNLTGGGLGTTAGSRAPQTSLVDGLDPVAENLQKIKAAISGLLQYIETQPDSLSWPTIMDRFSTISSQLANLSKIVKSERIPDMRRMDVIPFLVSAETDPGLEKTTEGRIPVMSHDKFPDYFRSKMEPEVEHRFQEAYYKVPPNNAELSQKADKQVQNLNKVVSALVESLSAAKEAWESKTAGLSKIPLTHDVNDTNALLLAMTTGKGLISPPGSSNAYPKYQPGFPGAGGQASQNR</sequence>
<evidence type="ECO:0000256" key="9">
    <source>
        <dbReference type="SAM" id="MobiDB-lite"/>
    </source>
</evidence>
<feature type="region of interest" description="Disordered" evidence="9">
    <location>
        <begin position="229"/>
        <end position="254"/>
    </location>
</feature>
<keyword evidence="4 8" id="KW-0805">Transcription regulation</keyword>
<dbReference type="GO" id="GO:0070847">
    <property type="term" value="C:core mediator complex"/>
    <property type="evidence" value="ECO:0007669"/>
    <property type="project" value="TreeGrafter"/>
</dbReference>
<evidence type="ECO:0000256" key="5">
    <source>
        <dbReference type="ARBA" id="ARBA00023159"/>
    </source>
</evidence>
<dbReference type="Gene3D" id="1.20.58.1710">
    <property type="match status" value="1"/>
</dbReference>
<keyword evidence="6 8" id="KW-0804">Transcription</keyword>
<keyword evidence="5 8" id="KW-0010">Activator</keyword>
<comment type="subcellular location">
    <subcellularLocation>
        <location evidence="1 8">Nucleus</location>
    </subcellularLocation>
</comment>
<evidence type="ECO:0000256" key="8">
    <source>
        <dbReference type="RuleBase" id="RU364144"/>
    </source>
</evidence>
<evidence type="ECO:0000256" key="7">
    <source>
        <dbReference type="ARBA" id="ARBA00023242"/>
    </source>
</evidence>
<name>A0A1D1VUU9_RAMVA</name>
<dbReference type="GO" id="GO:0006357">
    <property type="term" value="P:regulation of transcription by RNA polymerase II"/>
    <property type="evidence" value="ECO:0007669"/>
    <property type="project" value="InterPro"/>
</dbReference>
<protein>
    <recommendedName>
        <fullName evidence="8">Mediator of RNA polymerase II transcription subunit 8</fullName>
    </recommendedName>
    <alternativeName>
        <fullName evidence="8">Mediator complex subunit 8</fullName>
    </alternativeName>
</protein>
<keyword evidence="7 8" id="KW-0539">Nucleus</keyword>
<dbReference type="InterPro" id="IPR019364">
    <property type="entry name" value="Mediatior_Med8_fun/met"/>
</dbReference>
<dbReference type="GO" id="GO:0016592">
    <property type="term" value="C:mediator complex"/>
    <property type="evidence" value="ECO:0007669"/>
    <property type="project" value="InterPro"/>
</dbReference>
<evidence type="ECO:0000313" key="10">
    <source>
        <dbReference type="EMBL" id="GAV04003.1"/>
    </source>
</evidence>
<dbReference type="Pfam" id="PF10232">
    <property type="entry name" value="Med8"/>
    <property type="match status" value="1"/>
</dbReference>
<dbReference type="PANTHER" id="PTHR13074:SF9">
    <property type="entry name" value="MEDIATOR OF RNA POLYMERASE II TRANSCRIPTION SUBUNIT 8"/>
    <property type="match status" value="1"/>
</dbReference>
<reference evidence="10 11" key="1">
    <citation type="journal article" date="2016" name="Nat. Commun.">
        <title>Extremotolerant tardigrade genome and improved radiotolerance of human cultured cells by tardigrade-unique protein.</title>
        <authorList>
            <person name="Hashimoto T."/>
            <person name="Horikawa D.D."/>
            <person name="Saito Y."/>
            <person name="Kuwahara H."/>
            <person name="Kozuka-Hata H."/>
            <person name="Shin-I T."/>
            <person name="Minakuchi Y."/>
            <person name="Ohishi K."/>
            <person name="Motoyama A."/>
            <person name="Aizu T."/>
            <person name="Enomoto A."/>
            <person name="Kondo K."/>
            <person name="Tanaka S."/>
            <person name="Hara Y."/>
            <person name="Koshikawa S."/>
            <person name="Sagara H."/>
            <person name="Miura T."/>
            <person name="Yokobori S."/>
            <person name="Miyagawa K."/>
            <person name="Suzuki Y."/>
            <person name="Kubo T."/>
            <person name="Oyama M."/>
            <person name="Kohara Y."/>
            <person name="Fujiyama A."/>
            <person name="Arakawa K."/>
            <person name="Katayama T."/>
            <person name="Toyoda A."/>
            <person name="Kunieda T."/>
        </authorList>
    </citation>
    <scope>NUCLEOTIDE SEQUENCE [LARGE SCALE GENOMIC DNA]</scope>
    <source>
        <strain evidence="10 11">YOKOZUNA-1</strain>
    </source>
</reference>
<dbReference type="GO" id="GO:0003712">
    <property type="term" value="F:transcription coregulator activity"/>
    <property type="evidence" value="ECO:0007669"/>
    <property type="project" value="InterPro"/>
</dbReference>
<evidence type="ECO:0000256" key="2">
    <source>
        <dbReference type="ARBA" id="ARBA00005716"/>
    </source>
</evidence>
<dbReference type="PANTHER" id="PTHR13074">
    <property type="entry name" value="MEDIATOR OF RNA POLYMERASE II TRANSCRIPTION SUBUNIT 8"/>
    <property type="match status" value="1"/>
</dbReference>
<comment type="function">
    <text evidence="8">Component of the Mediator complex, a coactivator involved in the regulated transcription of nearly all RNA polymerase II-dependent genes. Mediator functions as a bridge to convey information from gene-specific regulatory proteins to the basal RNA polymerase II transcription machinery. Mediator is recruited to promoters by direct interactions with regulatory proteins and serves as a scaffold for the assembly of a functional preinitiation complex with RNA polymerase II and the general transcription factors.</text>
</comment>
<feature type="region of interest" description="Disordered" evidence="9">
    <location>
        <begin position="1"/>
        <end position="39"/>
    </location>
</feature>
<gene>
    <name evidence="10" type="primary">RvY_14351-1</name>
    <name evidence="8" type="synonym">MED8</name>
    <name evidence="10" type="synonym">RvY_14351.1</name>
    <name evidence="10" type="ORF">RvY_14351</name>
</gene>
<evidence type="ECO:0000256" key="6">
    <source>
        <dbReference type="ARBA" id="ARBA00023163"/>
    </source>
</evidence>
<keyword evidence="11" id="KW-1185">Reference proteome</keyword>
<dbReference type="Proteomes" id="UP000186922">
    <property type="component" value="Unassembled WGS sequence"/>
</dbReference>
<comment type="subunit">
    <text evidence="3 8">Component of the Mediator complex.</text>
</comment>
<proteinExistence type="inferred from homology"/>
<evidence type="ECO:0000256" key="4">
    <source>
        <dbReference type="ARBA" id="ARBA00023015"/>
    </source>
</evidence>
<evidence type="ECO:0000313" key="11">
    <source>
        <dbReference type="Proteomes" id="UP000186922"/>
    </source>
</evidence>
<dbReference type="STRING" id="947166.A0A1D1VUU9"/>
<accession>A0A1D1VUU9</accession>
<comment type="caution">
    <text evidence="10">The sequence shown here is derived from an EMBL/GenBank/DDBJ whole genome shotgun (WGS) entry which is preliminary data.</text>
</comment>
<comment type="similarity">
    <text evidence="2 8">Belongs to the Mediator complex subunit 8 family.</text>
</comment>
<evidence type="ECO:0000256" key="1">
    <source>
        <dbReference type="ARBA" id="ARBA00004123"/>
    </source>
</evidence>
<dbReference type="GO" id="GO:0000978">
    <property type="term" value="F:RNA polymerase II cis-regulatory region sequence-specific DNA binding"/>
    <property type="evidence" value="ECO:0007669"/>
    <property type="project" value="TreeGrafter"/>
</dbReference>